<dbReference type="Pfam" id="PF00702">
    <property type="entry name" value="Hydrolase"/>
    <property type="match status" value="1"/>
</dbReference>
<evidence type="ECO:0000256" key="3">
    <source>
        <dbReference type="ARBA" id="ARBA00022692"/>
    </source>
</evidence>
<keyword evidence="4 8" id="KW-0547">Nucleotide-binding</keyword>
<dbReference type="InterPro" id="IPR023298">
    <property type="entry name" value="ATPase_P-typ_TM_dom_sf"/>
</dbReference>
<evidence type="ECO:0000256" key="8">
    <source>
        <dbReference type="RuleBase" id="RU362081"/>
    </source>
</evidence>
<dbReference type="Gene3D" id="3.30.70.100">
    <property type="match status" value="1"/>
</dbReference>
<evidence type="ECO:0000256" key="6">
    <source>
        <dbReference type="ARBA" id="ARBA00022989"/>
    </source>
</evidence>
<dbReference type="PRINTS" id="PR00119">
    <property type="entry name" value="CATATPASE"/>
</dbReference>
<protein>
    <recommendedName>
        <fullName evidence="9">HMA domain-containing protein</fullName>
    </recommendedName>
</protein>
<dbReference type="GO" id="GO:0016887">
    <property type="term" value="F:ATP hydrolysis activity"/>
    <property type="evidence" value="ECO:0007669"/>
    <property type="project" value="InterPro"/>
</dbReference>
<keyword evidence="8" id="KW-0479">Metal-binding</keyword>
<dbReference type="PANTHER" id="PTHR48085">
    <property type="entry name" value="CADMIUM/ZINC-TRANSPORTING ATPASE HMA2-RELATED"/>
    <property type="match status" value="1"/>
</dbReference>
<keyword evidence="11" id="KW-1185">Reference proteome</keyword>
<sequence>MSSSSSSSQKSRIRVDNLCCGREATLIKRLLEPVEGVESVKVNVIGRAAVVEFREPAESAALVRILNASHLGASIAEMGESSASSDASEEKRERRAQAVAALTSLALVAGLGLGFWHEEFLYVVAGAGAARLGVRAVRVARDVNTLMLLALCGAVYLREMFEAATLVVALRIADAVEEEALRRARRALRGATARTIESMVSKVNGERVPASTLVVGDEVLVRAGDRIPTDGVATRGKATVDESSLTGESVPVEKRKEASVVGGTVVVNGFLGIRVSKLAATSTAAELGRAVDEAQASTSPTQDAVAKFATWFTPVIAVAAFGVFLAGGSLRMALGVLVAACPCALLVAAPAPNVAAMGAAASRGIVVKSATALEAMAKVSVVALDKTGTLTQGRCRVVRRRDVASDARDALVLAASVETKSTHPLAAAVVNLAVGCVDAYVTEAADVLSDDIKDFEMHEGEGVAATVDDRRVRVGTAGFCGAPEDMEGQLFVAVDDELKLVLWIDDPIREEARPFIQRLAARGRTATMITGDQRAAAEAVVRELDAANLTLRAAMKPRDKLDWVRAAQRKDPDRETATLLGRRRREGRRIVLMLGDGINDGPALAAADVGVAMGAGGSALAVDAADVVILDDNLHKLADALDLAARARSIVLQNLAIALILKSAALLSLLFAPHLWLVVAADLLALLLVLLNGLRPLASLPDHTILSDKQEDDDLLLLETPSSRDTATLLELV</sequence>
<evidence type="ECO:0000256" key="1">
    <source>
        <dbReference type="ARBA" id="ARBA00004141"/>
    </source>
</evidence>
<dbReference type="Proteomes" id="UP001230188">
    <property type="component" value="Unassembled WGS sequence"/>
</dbReference>
<dbReference type="PROSITE" id="PS00154">
    <property type="entry name" value="ATPASE_E1_E2"/>
    <property type="match status" value="1"/>
</dbReference>
<dbReference type="SUPFAM" id="SSF55008">
    <property type="entry name" value="HMA, heavy metal-associated domain"/>
    <property type="match status" value="1"/>
</dbReference>
<keyword evidence="3 8" id="KW-0812">Transmembrane</keyword>
<dbReference type="Pfam" id="PF00122">
    <property type="entry name" value="E1-E2_ATPase"/>
    <property type="match status" value="1"/>
</dbReference>
<dbReference type="InterPro" id="IPR036412">
    <property type="entry name" value="HAD-like_sf"/>
</dbReference>
<dbReference type="Gene3D" id="3.40.1110.10">
    <property type="entry name" value="Calcium-transporting ATPase, cytoplasmic domain N"/>
    <property type="match status" value="1"/>
</dbReference>
<keyword evidence="7 8" id="KW-0472">Membrane</keyword>
<reference evidence="10" key="1">
    <citation type="submission" date="2023-01" db="EMBL/GenBank/DDBJ databases">
        <title>Metagenome sequencing of chrysophaentin producing Chrysophaeum taylorii.</title>
        <authorList>
            <person name="Davison J."/>
            <person name="Bewley C."/>
        </authorList>
    </citation>
    <scope>NUCLEOTIDE SEQUENCE</scope>
    <source>
        <strain evidence="10">NIES-1699</strain>
    </source>
</reference>
<dbReference type="InterPro" id="IPR059000">
    <property type="entry name" value="ATPase_P-type_domA"/>
</dbReference>
<dbReference type="Gene3D" id="3.40.50.1000">
    <property type="entry name" value="HAD superfamily/HAD-like"/>
    <property type="match status" value="1"/>
</dbReference>
<dbReference type="GO" id="GO:0019829">
    <property type="term" value="F:ATPase-coupled monoatomic cation transmembrane transporter activity"/>
    <property type="evidence" value="ECO:0007669"/>
    <property type="project" value="InterPro"/>
</dbReference>
<gene>
    <name evidence="10" type="ORF">CTAYLR_007309</name>
</gene>
<keyword evidence="5 8" id="KW-0067">ATP-binding</keyword>
<proteinExistence type="inferred from homology"/>
<dbReference type="EMBL" id="JAQMWT010000200">
    <property type="protein sequence ID" value="KAJ8607697.1"/>
    <property type="molecule type" value="Genomic_DNA"/>
</dbReference>
<dbReference type="InterPro" id="IPR018303">
    <property type="entry name" value="ATPase_P-typ_P_site"/>
</dbReference>
<dbReference type="PROSITE" id="PS50846">
    <property type="entry name" value="HMA_2"/>
    <property type="match status" value="1"/>
</dbReference>
<dbReference type="SUPFAM" id="SSF81653">
    <property type="entry name" value="Calcium ATPase, transduction domain A"/>
    <property type="match status" value="1"/>
</dbReference>
<name>A0AAD7UKK7_9STRA</name>
<dbReference type="InterPro" id="IPR051014">
    <property type="entry name" value="Cation_Transport_ATPase_IB"/>
</dbReference>
<organism evidence="10 11">
    <name type="scientific">Chrysophaeum taylorii</name>
    <dbReference type="NCBI Taxonomy" id="2483200"/>
    <lineage>
        <taxon>Eukaryota</taxon>
        <taxon>Sar</taxon>
        <taxon>Stramenopiles</taxon>
        <taxon>Ochrophyta</taxon>
        <taxon>Pelagophyceae</taxon>
        <taxon>Pelagomonadales</taxon>
        <taxon>Pelagomonadaceae</taxon>
        <taxon>Chrysophaeum</taxon>
    </lineage>
</organism>
<dbReference type="PANTHER" id="PTHR48085:SF5">
    <property type="entry name" value="CADMIUM_ZINC-TRANSPORTING ATPASE HMA4-RELATED"/>
    <property type="match status" value="1"/>
</dbReference>
<feature type="transmembrane region" description="Helical" evidence="8">
    <location>
        <begin position="308"/>
        <end position="326"/>
    </location>
</feature>
<feature type="transmembrane region" description="Helical" evidence="8">
    <location>
        <begin position="675"/>
        <end position="694"/>
    </location>
</feature>
<dbReference type="NCBIfam" id="TIGR01525">
    <property type="entry name" value="ATPase-IB_hvy"/>
    <property type="match status" value="1"/>
</dbReference>
<evidence type="ECO:0000313" key="11">
    <source>
        <dbReference type="Proteomes" id="UP001230188"/>
    </source>
</evidence>
<dbReference type="AlphaFoldDB" id="A0AAD7UKK7"/>
<dbReference type="InterPro" id="IPR008250">
    <property type="entry name" value="ATPase_P-typ_transduc_dom_A_sf"/>
</dbReference>
<dbReference type="InterPro" id="IPR023299">
    <property type="entry name" value="ATPase_P-typ_cyto_dom_N"/>
</dbReference>
<evidence type="ECO:0000256" key="4">
    <source>
        <dbReference type="ARBA" id="ARBA00022741"/>
    </source>
</evidence>
<evidence type="ECO:0000256" key="7">
    <source>
        <dbReference type="ARBA" id="ARBA00023136"/>
    </source>
</evidence>
<dbReference type="Gene3D" id="2.70.150.10">
    <property type="entry name" value="Calcium-transporting ATPase, cytoplasmic transduction domain A"/>
    <property type="match status" value="1"/>
</dbReference>
<dbReference type="GO" id="GO:0005524">
    <property type="term" value="F:ATP binding"/>
    <property type="evidence" value="ECO:0007669"/>
    <property type="project" value="UniProtKB-UniRule"/>
</dbReference>
<dbReference type="InterPro" id="IPR001757">
    <property type="entry name" value="P_typ_ATPase"/>
</dbReference>
<dbReference type="InterPro" id="IPR027256">
    <property type="entry name" value="P-typ_ATPase_IB"/>
</dbReference>
<feature type="transmembrane region" description="Helical" evidence="8">
    <location>
        <begin position="332"/>
        <end position="355"/>
    </location>
</feature>
<dbReference type="GO" id="GO:0016020">
    <property type="term" value="C:membrane"/>
    <property type="evidence" value="ECO:0007669"/>
    <property type="project" value="UniProtKB-SubCell"/>
</dbReference>
<evidence type="ECO:0000313" key="10">
    <source>
        <dbReference type="EMBL" id="KAJ8607697.1"/>
    </source>
</evidence>
<dbReference type="InterPro" id="IPR006121">
    <property type="entry name" value="HMA_dom"/>
</dbReference>
<dbReference type="SUPFAM" id="SSF56784">
    <property type="entry name" value="HAD-like"/>
    <property type="match status" value="1"/>
</dbReference>
<dbReference type="NCBIfam" id="TIGR01494">
    <property type="entry name" value="ATPase_P-type"/>
    <property type="match status" value="2"/>
</dbReference>
<dbReference type="SUPFAM" id="SSF81665">
    <property type="entry name" value="Calcium ATPase, transmembrane domain M"/>
    <property type="match status" value="1"/>
</dbReference>
<comment type="similarity">
    <text evidence="2 8">Belongs to the cation transport ATPase (P-type) (TC 3.A.3) family. Type IB subfamily.</text>
</comment>
<accession>A0AAD7UKK7</accession>
<comment type="subcellular location">
    <subcellularLocation>
        <location evidence="1">Membrane</location>
        <topology evidence="1">Multi-pass membrane protein</topology>
    </subcellularLocation>
</comment>
<dbReference type="GO" id="GO:0046872">
    <property type="term" value="F:metal ion binding"/>
    <property type="evidence" value="ECO:0007669"/>
    <property type="project" value="UniProtKB-KW"/>
</dbReference>
<evidence type="ECO:0000259" key="9">
    <source>
        <dbReference type="PROSITE" id="PS50846"/>
    </source>
</evidence>
<feature type="domain" description="HMA" evidence="9">
    <location>
        <begin position="9"/>
        <end position="74"/>
    </location>
</feature>
<comment type="caution">
    <text evidence="8">Lacks conserved residue(s) required for the propagation of feature annotation.</text>
</comment>
<dbReference type="InterPro" id="IPR036163">
    <property type="entry name" value="HMA_dom_sf"/>
</dbReference>
<evidence type="ECO:0000256" key="5">
    <source>
        <dbReference type="ARBA" id="ARBA00022840"/>
    </source>
</evidence>
<dbReference type="InterPro" id="IPR023214">
    <property type="entry name" value="HAD_sf"/>
</dbReference>
<evidence type="ECO:0000256" key="2">
    <source>
        <dbReference type="ARBA" id="ARBA00006024"/>
    </source>
</evidence>
<comment type="caution">
    <text evidence="10">The sequence shown here is derived from an EMBL/GenBank/DDBJ whole genome shotgun (WGS) entry which is preliminary data.</text>
</comment>
<keyword evidence="6 8" id="KW-1133">Transmembrane helix</keyword>